<dbReference type="Proteomes" id="UP000681290">
    <property type="component" value="Unassembled WGS sequence"/>
</dbReference>
<proteinExistence type="predicted"/>
<evidence type="ECO:0000313" key="2">
    <source>
        <dbReference type="Proteomes" id="UP000681290"/>
    </source>
</evidence>
<evidence type="ECO:0008006" key="3">
    <source>
        <dbReference type="Google" id="ProtNLM"/>
    </source>
</evidence>
<dbReference type="EMBL" id="BOSM01000002">
    <property type="protein sequence ID" value="GIP57912.1"/>
    <property type="molecule type" value="Genomic_DNA"/>
</dbReference>
<accession>A0ABQ4MQB8</accession>
<dbReference type="InterPro" id="IPR014918">
    <property type="entry name" value="Phage_tail_3"/>
</dbReference>
<comment type="caution">
    <text evidence="1">The sequence shown here is derived from an EMBL/GenBank/DDBJ whole genome shotgun (WGS) entry which is preliminary data.</text>
</comment>
<sequence>MEMAQGLLSKDTELQYEKGSVFERIDYLMAVPELGGDPEQVEVTTLQDGVRKYIPGIKDPGDLEFQFLYDNETDTSNFRILRGLQESGAATKFKVVFPDDTEWAFTAIVNVKIDSADVNAALTFTASMMLQSEFEVTNP</sequence>
<reference evidence="1 2" key="1">
    <citation type="submission" date="2021-03" db="EMBL/GenBank/DDBJ databases">
        <title>Antimicrobial resistance genes in bacteria isolated from Japanese honey, and their potential for conferring macrolide and lincosamide resistance in the American foulbrood pathogen Paenibacillus larvae.</title>
        <authorList>
            <person name="Okamoto M."/>
            <person name="Kumagai M."/>
            <person name="Kanamori H."/>
            <person name="Takamatsu D."/>
        </authorList>
    </citation>
    <scope>NUCLEOTIDE SEQUENCE [LARGE SCALE GENOMIC DNA]</scope>
    <source>
        <strain evidence="1 2">J15TS10</strain>
    </source>
</reference>
<keyword evidence="2" id="KW-1185">Reference proteome</keyword>
<dbReference type="Pfam" id="PF08813">
    <property type="entry name" value="Phage_tail_3"/>
    <property type="match status" value="1"/>
</dbReference>
<protein>
    <recommendedName>
        <fullName evidence="3">Phage tail protein</fullName>
    </recommendedName>
</protein>
<evidence type="ECO:0000313" key="1">
    <source>
        <dbReference type="EMBL" id="GIP57912.1"/>
    </source>
</evidence>
<dbReference type="Gene3D" id="4.10.410.40">
    <property type="match status" value="1"/>
</dbReference>
<name>A0ABQ4MQB8_9BACL</name>
<organism evidence="1 2">
    <name type="scientific">Paenibacillus woosongensis</name>
    <dbReference type="NCBI Taxonomy" id="307580"/>
    <lineage>
        <taxon>Bacteria</taxon>
        <taxon>Bacillati</taxon>
        <taxon>Bacillota</taxon>
        <taxon>Bacilli</taxon>
        <taxon>Bacillales</taxon>
        <taxon>Paenibacillaceae</taxon>
        <taxon>Paenibacillus</taxon>
    </lineage>
</organism>
<gene>
    <name evidence="1" type="ORF">J15TS10_17260</name>
</gene>